<dbReference type="GO" id="GO:0016020">
    <property type="term" value="C:membrane"/>
    <property type="evidence" value="ECO:0007669"/>
    <property type="project" value="UniProtKB-SubCell"/>
</dbReference>
<gene>
    <name evidence="7" type="ORF">CS022_06975</name>
</gene>
<organism evidence="7 8">
    <name type="scientific">Veronia nyctiphanis</name>
    <dbReference type="NCBI Taxonomy" id="1278244"/>
    <lineage>
        <taxon>Bacteria</taxon>
        <taxon>Pseudomonadati</taxon>
        <taxon>Pseudomonadota</taxon>
        <taxon>Gammaproteobacteria</taxon>
        <taxon>Vibrionales</taxon>
        <taxon>Vibrionaceae</taxon>
        <taxon>Veronia</taxon>
    </lineage>
</organism>
<evidence type="ECO:0000313" key="7">
    <source>
        <dbReference type="EMBL" id="RXJ73858.1"/>
    </source>
</evidence>
<keyword evidence="3 6" id="KW-0812">Transmembrane</keyword>
<comment type="similarity">
    <text evidence="2">Belongs to the autoinducer-2 exporter (AI-2E) (TC 2.A.86) family.</text>
</comment>
<comment type="subcellular location">
    <subcellularLocation>
        <location evidence="1">Membrane</location>
        <topology evidence="1">Multi-pass membrane protein</topology>
    </subcellularLocation>
</comment>
<feature type="transmembrane region" description="Helical" evidence="6">
    <location>
        <begin position="276"/>
        <end position="293"/>
    </location>
</feature>
<accession>A0A4V1LT39</accession>
<evidence type="ECO:0000256" key="3">
    <source>
        <dbReference type="ARBA" id="ARBA00022692"/>
    </source>
</evidence>
<reference evidence="7 8" key="1">
    <citation type="submission" date="2017-10" db="EMBL/GenBank/DDBJ databases">
        <title>Nyctiphanis sp. nov., isolated from the stomach of the euphausiid Nyctiphanes simplex (Hansen, 1911) in the Gulf of California.</title>
        <authorList>
            <person name="Gomez-Gil B."/>
            <person name="Aguilar-Mendez M."/>
            <person name="Lopez-Cortes A."/>
            <person name="Gomez-Gutierrez J."/>
            <person name="Roque A."/>
            <person name="Lang E."/>
            <person name="Gonzalez-Castillo A."/>
        </authorList>
    </citation>
    <scope>NUCLEOTIDE SEQUENCE [LARGE SCALE GENOMIC DNA]</scope>
    <source>
        <strain evidence="7 8">CAIM 600</strain>
    </source>
</reference>
<dbReference type="OrthoDB" id="106838at2"/>
<dbReference type="PANTHER" id="PTHR21716:SF4">
    <property type="entry name" value="TRANSMEMBRANE PROTEIN 245"/>
    <property type="match status" value="1"/>
</dbReference>
<evidence type="ECO:0000256" key="2">
    <source>
        <dbReference type="ARBA" id="ARBA00009773"/>
    </source>
</evidence>
<sequence>MASKMKIETRHWTLIVALLIAFYACYTLIEPYVGSIVLAFIVSLLFAPLHGKIKTLLPNKSNLAAALSCLLLTVIIIIPLIVVFAAILNQGLKFFSDSYAWFSSGGAEIILNSPQVTYAINLVNSLPIEPITAQEIAQKAASTLSKFSGQMLSFSSKFVGDITGMFVNFLLMLFVLFFLLRDHAKIIQTLRHVIPLSRSQEDTLLEEVEKVAKSAVLGSFLTALAQGLVGGFAMWLAGFPGLFWGTMMAFASFIPVVGTALIWLPSAIYLLLIGQWEWGIFLIAWGALVVGSVDNILRPLLMQGNSGMNTLLIFFSLIGGLHVFGLMGLIYGPIVFSVTLVLFHMYEIEFHQFLDKQDNS</sequence>
<feature type="transmembrane region" description="Helical" evidence="6">
    <location>
        <begin position="158"/>
        <end position="180"/>
    </location>
</feature>
<dbReference type="Proteomes" id="UP000290287">
    <property type="component" value="Unassembled WGS sequence"/>
</dbReference>
<evidence type="ECO:0000256" key="6">
    <source>
        <dbReference type="SAM" id="Phobius"/>
    </source>
</evidence>
<dbReference type="Pfam" id="PF01594">
    <property type="entry name" value="AI-2E_transport"/>
    <property type="match status" value="1"/>
</dbReference>
<feature type="transmembrane region" description="Helical" evidence="6">
    <location>
        <begin position="313"/>
        <end position="343"/>
    </location>
</feature>
<feature type="transmembrane region" description="Helical" evidence="6">
    <location>
        <begin position="35"/>
        <end position="51"/>
    </location>
</feature>
<dbReference type="AlphaFoldDB" id="A0A4V1LT39"/>
<feature type="transmembrane region" description="Helical" evidence="6">
    <location>
        <begin position="63"/>
        <end position="88"/>
    </location>
</feature>
<dbReference type="PROSITE" id="PS51257">
    <property type="entry name" value="PROKAR_LIPOPROTEIN"/>
    <property type="match status" value="1"/>
</dbReference>
<evidence type="ECO:0000256" key="5">
    <source>
        <dbReference type="ARBA" id="ARBA00023136"/>
    </source>
</evidence>
<dbReference type="PANTHER" id="PTHR21716">
    <property type="entry name" value="TRANSMEMBRANE PROTEIN"/>
    <property type="match status" value="1"/>
</dbReference>
<dbReference type="InterPro" id="IPR002549">
    <property type="entry name" value="AI-2E-like"/>
</dbReference>
<evidence type="ECO:0000313" key="8">
    <source>
        <dbReference type="Proteomes" id="UP000290287"/>
    </source>
</evidence>
<dbReference type="RefSeq" id="WP_129121683.1">
    <property type="nucleotide sequence ID" value="NZ_PEIB01000006.1"/>
</dbReference>
<evidence type="ECO:0000256" key="4">
    <source>
        <dbReference type="ARBA" id="ARBA00022989"/>
    </source>
</evidence>
<feature type="transmembrane region" description="Helical" evidence="6">
    <location>
        <begin position="215"/>
        <end position="236"/>
    </location>
</feature>
<keyword evidence="8" id="KW-1185">Reference proteome</keyword>
<feature type="transmembrane region" description="Helical" evidence="6">
    <location>
        <begin position="12"/>
        <end position="29"/>
    </location>
</feature>
<keyword evidence="5 6" id="KW-0472">Membrane</keyword>
<keyword evidence="4 6" id="KW-1133">Transmembrane helix</keyword>
<proteinExistence type="inferred from homology"/>
<feature type="transmembrane region" description="Helical" evidence="6">
    <location>
        <begin position="242"/>
        <end position="264"/>
    </location>
</feature>
<name>A0A4V1LT39_9GAMM</name>
<comment type="caution">
    <text evidence="7">The sequence shown here is derived from an EMBL/GenBank/DDBJ whole genome shotgun (WGS) entry which is preliminary data.</text>
</comment>
<dbReference type="EMBL" id="PEIB01000006">
    <property type="protein sequence ID" value="RXJ73858.1"/>
    <property type="molecule type" value="Genomic_DNA"/>
</dbReference>
<protein>
    <submittedName>
        <fullName evidence="7">AI-2E family transporter</fullName>
    </submittedName>
</protein>
<evidence type="ECO:0000256" key="1">
    <source>
        <dbReference type="ARBA" id="ARBA00004141"/>
    </source>
</evidence>